<evidence type="ECO:0000256" key="5">
    <source>
        <dbReference type="ARBA" id="ARBA00018266"/>
    </source>
</evidence>
<comment type="function">
    <text evidence="2 15">This enzyme scavenges exogenous and endogenous cytidine and 2'-deoxycytidine for UMP synthesis.</text>
</comment>
<dbReference type="PROSITE" id="PS00903">
    <property type="entry name" value="CYT_DCMP_DEAMINASES_1"/>
    <property type="match status" value="1"/>
</dbReference>
<feature type="binding site" evidence="13">
    <location>
        <begin position="44"/>
        <end position="50"/>
    </location>
    <ligand>
        <name>substrate</name>
    </ligand>
</feature>
<comment type="catalytic activity">
    <reaction evidence="10 15">
        <text>2'-deoxycytidine + H2O + H(+) = 2'-deoxyuridine + NH4(+)</text>
        <dbReference type="Rhea" id="RHEA:13433"/>
        <dbReference type="ChEBI" id="CHEBI:15377"/>
        <dbReference type="ChEBI" id="CHEBI:15378"/>
        <dbReference type="ChEBI" id="CHEBI:15698"/>
        <dbReference type="ChEBI" id="CHEBI:16450"/>
        <dbReference type="ChEBI" id="CHEBI:28938"/>
        <dbReference type="EC" id="3.5.4.5"/>
    </reaction>
</comment>
<reference evidence="17 18" key="1">
    <citation type="submission" date="2019-11" db="EMBL/GenBank/DDBJ databases">
        <title>Whole-genome sequence of a Rhodoblastus acidophilus DSM 142.</title>
        <authorList>
            <person name="Kyndt J.A."/>
            <person name="Meyer T.E."/>
        </authorList>
    </citation>
    <scope>NUCLEOTIDE SEQUENCE [LARGE SCALE GENOMIC DNA]</scope>
    <source>
        <strain evidence="17 18">DSM 142</strain>
    </source>
</reference>
<keyword evidence="6 14" id="KW-0479">Metal-binding</keyword>
<dbReference type="PROSITE" id="PS51747">
    <property type="entry name" value="CYT_DCMP_DEAMINASES_2"/>
    <property type="match status" value="1"/>
</dbReference>
<evidence type="ECO:0000256" key="1">
    <source>
        <dbReference type="ARBA" id="ARBA00001947"/>
    </source>
</evidence>
<dbReference type="PANTHER" id="PTHR11644">
    <property type="entry name" value="CYTIDINE DEAMINASE"/>
    <property type="match status" value="1"/>
</dbReference>
<evidence type="ECO:0000256" key="11">
    <source>
        <dbReference type="ARBA" id="ARBA00049558"/>
    </source>
</evidence>
<proteinExistence type="inferred from homology"/>
<dbReference type="CDD" id="cd01283">
    <property type="entry name" value="cytidine_deaminase"/>
    <property type="match status" value="1"/>
</dbReference>
<evidence type="ECO:0000256" key="4">
    <source>
        <dbReference type="ARBA" id="ARBA00012783"/>
    </source>
</evidence>
<accession>A0A6N8DHA2</accession>
<name>A0A6N8DHA2_RHOAC</name>
<sequence>MNDFLAELFDRAKQARGRAHAPYSRFPVGAALRAASGAVYAGANVENAAYPLGICAETSAIAAMVAGGDREILEILVLGPKRIAPCGACRQRMSEFAKGLVVVYLADESGNCSRHALSELLPHAFGPEALNGNADVEKC</sequence>
<evidence type="ECO:0000313" key="17">
    <source>
        <dbReference type="EMBL" id="MTV29649.1"/>
    </source>
</evidence>
<dbReference type="Pfam" id="PF00383">
    <property type="entry name" value="dCMP_cyt_deam_1"/>
    <property type="match status" value="1"/>
</dbReference>
<dbReference type="InterPro" id="IPR016192">
    <property type="entry name" value="APOBEC/CMP_deaminase_Zn-bd"/>
</dbReference>
<dbReference type="InterPro" id="IPR016193">
    <property type="entry name" value="Cytidine_deaminase-like"/>
</dbReference>
<feature type="active site" description="Proton donor" evidence="12">
    <location>
        <position position="57"/>
    </location>
</feature>
<protein>
    <recommendedName>
        <fullName evidence="5 15">Cytidine deaminase</fullName>
        <ecNumber evidence="4 15">3.5.4.5</ecNumber>
    </recommendedName>
    <alternativeName>
        <fullName evidence="9 15">Cytidine aminohydrolase</fullName>
    </alternativeName>
</protein>
<evidence type="ECO:0000256" key="8">
    <source>
        <dbReference type="ARBA" id="ARBA00022833"/>
    </source>
</evidence>
<dbReference type="NCBIfam" id="NF004064">
    <property type="entry name" value="PRK05578.1"/>
    <property type="match status" value="1"/>
</dbReference>
<evidence type="ECO:0000256" key="3">
    <source>
        <dbReference type="ARBA" id="ARBA00006576"/>
    </source>
</evidence>
<evidence type="ECO:0000256" key="13">
    <source>
        <dbReference type="PIRSR" id="PIRSR606262-2"/>
    </source>
</evidence>
<feature type="binding site" evidence="14">
    <location>
        <position position="89"/>
    </location>
    <ligand>
        <name>Zn(2+)</name>
        <dbReference type="ChEBI" id="CHEBI:29105"/>
        <note>catalytic</note>
    </ligand>
</feature>
<feature type="binding site" evidence="14">
    <location>
        <position position="86"/>
    </location>
    <ligand>
        <name>Zn(2+)</name>
        <dbReference type="ChEBI" id="CHEBI:29105"/>
        <note>catalytic</note>
    </ligand>
</feature>
<evidence type="ECO:0000256" key="2">
    <source>
        <dbReference type="ARBA" id="ARBA00003949"/>
    </source>
</evidence>
<organism evidence="17 18">
    <name type="scientific">Rhodoblastus acidophilus</name>
    <name type="common">Rhodopseudomonas acidophila</name>
    <dbReference type="NCBI Taxonomy" id="1074"/>
    <lineage>
        <taxon>Bacteria</taxon>
        <taxon>Pseudomonadati</taxon>
        <taxon>Pseudomonadota</taxon>
        <taxon>Alphaproteobacteria</taxon>
        <taxon>Hyphomicrobiales</taxon>
        <taxon>Rhodoblastaceae</taxon>
        <taxon>Rhodoblastus</taxon>
    </lineage>
</organism>
<dbReference type="NCBIfam" id="TIGR01354">
    <property type="entry name" value="cyt_deam_tetra"/>
    <property type="match status" value="1"/>
</dbReference>
<evidence type="ECO:0000313" key="18">
    <source>
        <dbReference type="Proteomes" id="UP000439113"/>
    </source>
</evidence>
<comment type="caution">
    <text evidence="17">The sequence shown here is derived from an EMBL/GenBank/DDBJ whole genome shotgun (WGS) entry which is preliminary data.</text>
</comment>
<dbReference type="GO" id="GO:0004126">
    <property type="term" value="F:cytidine deaminase activity"/>
    <property type="evidence" value="ECO:0007669"/>
    <property type="project" value="UniProtKB-UniRule"/>
</dbReference>
<dbReference type="GO" id="GO:0005829">
    <property type="term" value="C:cytosol"/>
    <property type="evidence" value="ECO:0007669"/>
    <property type="project" value="TreeGrafter"/>
</dbReference>
<evidence type="ECO:0000259" key="16">
    <source>
        <dbReference type="PROSITE" id="PS51747"/>
    </source>
</evidence>
<dbReference type="InterPro" id="IPR050202">
    <property type="entry name" value="Cyt/Deoxycyt_deaminase"/>
</dbReference>
<keyword evidence="8 14" id="KW-0862">Zinc</keyword>
<feature type="binding site" evidence="14">
    <location>
        <position position="55"/>
    </location>
    <ligand>
        <name>Zn(2+)</name>
        <dbReference type="ChEBI" id="CHEBI:29105"/>
        <note>catalytic</note>
    </ligand>
</feature>
<feature type="domain" description="CMP/dCMP-type deaminase" evidence="16">
    <location>
        <begin position="3"/>
        <end position="128"/>
    </location>
</feature>
<keyword evidence="7 15" id="KW-0378">Hydrolase</keyword>
<dbReference type="InterPro" id="IPR006262">
    <property type="entry name" value="Cyt_deam_tetra"/>
</dbReference>
<gene>
    <name evidence="17" type="primary">cdd</name>
    <name evidence="17" type="ORF">GJ654_01430</name>
</gene>
<dbReference type="PANTHER" id="PTHR11644:SF2">
    <property type="entry name" value="CYTIDINE DEAMINASE"/>
    <property type="match status" value="1"/>
</dbReference>
<comment type="similarity">
    <text evidence="3 15">Belongs to the cytidine and deoxycytidylate deaminase family.</text>
</comment>
<evidence type="ECO:0000256" key="7">
    <source>
        <dbReference type="ARBA" id="ARBA00022801"/>
    </source>
</evidence>
<dbReference type="RefSeq" id="WP_264586083.1">
    <property type="nucleotide sequence ID" value="NZ_JAOQNR010000001.1"/>
</dbReference>
<evidence type="ECO:0000256" key="10">
    <source>
        <dbReference type="ARBA" id="ARBA00049252"/>
    </source>
</evidence>
<dbReference type="Gene3D" id="3.40.140.10">
    <property type="entry name" value="Cytidine Deaminase, domain 2"/>
    <property type="match status" value="1"/>
</dbReference>
<evidence type="ECO:0000256" key="15">
    <source>
        <dbReference type="RuleBase" id="RU364006"/>
    </source>
</evidence>
<evidence type="ECO:0000256" key="9">
    <source>
        <dbReference type="ARBA" id="ARBA00032005"/>
    </source>
</evidence>
<dbReference type="GO" id="GO:0072527">
    <property type="term" value="P:pyrimidine-containing compound metabolic process"/>
    <property type="evidence" value="ECO:0007669"/>
    <property type="project" value="UniProtKB-ARBA"/>
</dbReference>
<dbReference type="EMBL" id="WNKS01000001">
    <property type="protein sequence ID" value="MTV29649.1"/>
    <property type="molecule type" value="Genomic_DNA"/>
</dbReference>
<dbReference type="InterPro" id="IPR002125">
    <property type="entry name" value="CMP_dCMP_dom"/>
</dbReference>
<comment type="catalytic activity">
    <reaction evidence="11 15">
        <text>cytidine + H2O + H(+) = uridine + NH4(+)</text>
        <dbReference type="Rhea" id="RHEA:16069"/>
        <dbReference type="ChEBI" id="CHEBI:15377"/>
        <dbReference type="ChEBI" id="CHEBI:15378"/>
        <dbReference type="ChEBI" id="CHEBI:16704"/>
        <dbReference type="ChEBI" id="CHEBI:17562"/>
        <dbReference type="ChEBI" id="CHEBI:28938"/>
        <dbReference type="EC" id="3.5.4.5"/>
    </reaction>
</comment>
<dbReference type="EC" id="3.5.4.5" evidence="4 15"/>
<dbReference type="AlphaFoldDB" id="A0A6N8DHA2"/>
<dbReference type="FunFam" id="3.40.140.10:FF:000008">
    <property type="entry name" value="Cytidine deaminase"/>
    <property type="match status" value="1"/>
</dbReference>
<evidence type="ECO:0000256" key="6">
    <source>
        <dbReference type="ARBA" id="ARBA00022723"/>
    </source>
</evidence>
<evidence type="ECO:0000256" key="12">
    <source>
        <dbReference type="PIRSR" id="PIRSR606262-1"/>
    </source>
</evidence>
<evidence type="ECO:0000256" key="14">
    <source>
        <dbReference type="PIRSR" id="PIRSR606262-3"/>
    </source>
</evidence>
<dbReference type="GO" id="GO:0008270">
    <property type="term" value="F:zinc ion binding"/>
    <property type="evidence" value="ECO:0007669"/>
    <property type="project" value="UniProtKB-UniRule"/>
</dbReference>
<comment type="cofactor">
    <cofactor evidence="1 14 15">
        <name>Zn(2+)</name>
        <dbReference type="ChEBI" id="CHEBI:29105"/>
    </cofactor>
</comment>
<dbReference type="GO" id="GO:0042802">
    <property type="term" value="F:identical protein binding"/>
    <property type="evidence" value="ECO:0007669"/>
    <property type="project" value="UniProtKB-ARBA"/>
</dbReference>
<dbReference type="GO" id="GO:0055086">
    <property type="term" value="P:nucleobase-containing small molecule metabolic process"/>
    <property type="evidence" value="ECO:0007669"/>
    <property type="project" value="UniProtKB-ARBA"/>
</dbReference>
<dbReference type="SUPFAM" id="SSF53927">
    <property type="entry name" value="Cytidine deaminase-like"/>
    <property type="match status" value="1"/>
</dbReference>
<dbReference type="Proteomes" id="UP000439113">
    <property type="component" value="Unassembled WGS sequence"/>
</dbReference>